<accession>A0A0C9Y8W0</accession>
<gene>
    <name evidence="1" type="ORF">PISMIDRAFT_564782</name>
</gene>
<proteinExistence type="predicted"/>
<evidence type="ECO:0000313" key="1">
    <source>
        <dbReference type="EMBL" id="KIK21100.1"/>
    </source>
</evidence>
<dbReference type="Proteomes" id="UP000054018">
    <property type="component" value="Unassembled WGS sequence"/>
</dbReference>
<protein>
    <submittedName>
        <fullName evidence="1">Uncharacterized protein</fullName>
    </submittedName>
</protein>
<name>A0A0C9Y8W0_9AGAM</name>
<dbReference type="EMBL" id="KN833755">
    <property type="protein sequence ID" value="KIK21100.1"/>
    <property type="molecule type" value="Genomic_DNA"/>
</dbReference>
<sequence length="74" mass="8147">MHLASDVASQTREVVSTTSKADVMRNAFSQHKAKVSMPWSTVHIFMCLSLSYPNSPECDRSCFVLTDVAPTAVQ</sequence>
<keyword evidence="2" id="KW-1185">Reference proteome</keyword>
<organism evidence="1 2">
    <name type="scientific">Pisolithus microcarpus 441</name>
    <dbReference type="NCBI Taxonomy" id="765257"/>
    <lineage>
        <taxon>Eukaryota</taxon>
        <taxon>Fungi</taxon>
        <taxon>Dikarya</taxon>
        <taxon>Basidiomycota</taxon>
        <taxon>Agaricomycotina</taxon>
        <taxon>Agaricomycetes</taxon>
        <taxon>Agaricomycetidae</taxon>
        <taxon>Boletales</taxon>
        <taxon>Sclerodermatineae</taxon>
        <taxon>Pisolithaceae</taxon>
        <taxon>Pisolithus</taxon>
    </lineage>
</organism>
<evidence type="ECO:0000313" key="2">
    <source>
        <dbReference type="Proteomes" id="UP000054018"/>
    </source>
</evidence>
<reference evidence="1 2" key="1">
    <citation type="submission" date="2014-04" db="EMBL/GenBank/DDBJ databases">
        <authorList>
            <consortium name="DOE Joint Genome Institute"/>
            <person name="Kuo A."/>
            <person name="Kohler A."/>
            <person name="Costa M.D."/>
            <person name="Nagy L.G."/>
            <person name="Floudas D."/>
            <person name="Copeland A."/>
            <person name="Barry K.W."/>
            <person name="Cichocki N."/>
            <person name="Veneault-Fourrey C."/>
            <person name="LaButti K."/>
            <person name="Lindquist E.A."/>
            <person name="Lipzen A."/>
            <person name="Lundell T."/>
            <person name="Morin E."/>
            <person name="Murat C."/>
            <person name="Sun H."/>
            <person name="Tunlid A."/>
            <person name="Henrissat B."/>
            <person name="Grigoriev I.V."/>
            <person name="Hibbett D.S."/>
            <person name="Martin F."/>
            <person name="Nordberg H.P."/>
            <person name="Cantor M.N."/>
            <person name="Hua S.X."/>
        </authorList>
    </citation>
    <scope>NUCLEOTIDE SEQUENCE [LARGE SCALE GENOMIC DNA]</scope>
    <source>
        <strain evidence="1 2">441</strain>
    </source>
</reference>
<dbReference type="HOGENOM" id="CLU_2688771_0_0_1"/>
<dbReference type="AlphaFoldDB" id="A0A0C9Y8W0"/>
<reference evidence="2" key="2">
    <citation type="submission" date="2015-01" db="EMBL/GenBank/DDBJ databases">
        <title>Evolutionary Origins and Diversification of the Mycorrhizal Mutualists.</title>
        <authorList>
            <consortium name="DOE Joint Genome Institute"/>
            <consortium name="Mycorrhizal Genomics Consortium"/>
            <person name="Kohler A."/>
            <person name="Kuo A."/>
            <person name="Nagy L.G."/>
            <person name="Floudas D."/>
            <person name="Copeland A."/>
            <person name="Barry K.W."/>
            <person name="Cichocki N."/>
            <person name="Veneault-Fourrey C."/>
            <person name="LaButti K."/>
            <person name="Lindquist E.A."/>
            <person name="Lipzen A."/>
            <person name="Lundell T."/>
            <person name="Morin E."/>
            <person name="Murat C."/>
            <person name="Riley R."/>
            <person name="Ohm R."/>
            <person name="Sun H."/>
            <person name="Tunlid A."/>
            <person name="Henrissat B."/>
            <person name="Grigoriev I.V."/>
            <person name="Hibbett D.S."/>
            <person name="Martin F."/>
        </authorList>
    </citation>
    <scope>NUCLEOTIDE SEQUENCE [LARGE SCALE GENOMIC DNA]</scope>
    <source>
        <strain evidence="2">441</strain>
    </source>
</reference>